<feature type="active site" evidence="12">
    <location>
        <position position="117"/>
    </location>
</feature>
<proteinExistence type="inferred from homology"/>
<evidence type="ECO:0000259" key="17">
    <source>
        <dbReference type="Pfam" id="PF07943"/>
    </source>
</evidence>
<keyword evidence="19" id="KW-1185">Reference proteome</keyword>
<keyword evidence="8" id="KW-0133">Cell shape</keyword>
<dbReference type="InterPro" id="IPR018044">
    <property type="entry name" value="Peptidase_S11"/>
</dbReference>
<keyword evidence="5" id="KW-0645">Protease</keyword>
<dbReference type="GO" id="GO:0009252">
    <property type="term" value="P:peptidoglycan biosynthetic process"/>
    <property type="evidence" value="ECO:0007669"/>
    <property type="project" value="UniProtKB-UniPathway"/>
</dbReference>
<dbReference type="GO" id="GO:0071555">
    <property type="term" value="P:cell wall organization"/>
    <property type="evidence" value="ECO:0007669"/>
    <property type="project" value="UniProtKB-KW"/>
</dbReference>
<dbReference type="GO" id="GO:0008360">
    <property type="term" value="P:regulation of cell shape"/>
    <property type="evidence" value="ECO:0007669"/>
    <property type="project" value="UniProtKB-KW"/>
</dbReference>
<dbReference type="InterPro" id="IPR001967">
    <property type="entry name" value="Peptidase_S11_N"/>
</dbReference>
<dbReference type="GO" id="GO:0009002">
    <property type="term" value="F:serine-type D-Ala-D-Ala carboxypeptidase activity"/>
    <property type="evidence" value="ECO:0007669"/>
    <property type="project" value="UniProtKB-EC"/>
</dbReference>
<keyword evidence="10" id="KW-0961">Cell wall biogenesis/degradation</keyword>
<evidence type="ECO:0000256" key="7">
    <source>
        <dbReference type="ARBA" id="ARBA00022801"/>
    </source>
</evidence>
<evidence type="ECO:0000256" key="8">
    <source>
        <dbReference type="ARBA" id="ARBA00022960"/>
    </source>
</evidence>
<feature type="active site" description="Proton acceptor" evidence="12">
    <location>
        <position position="65"/>
    </location>
</feature>
<dbReference type="PANTHER" id="PTHR21581">
    <property type="entry name" value="D-ALANYL-D-ALANINE CARBOXYPEPTIDASE"/>
    <property type="match status" value="1"/>
</dbReference>
<feature type="domain" description="Peptidase S11 D-Ala-D-Ala carboxypeptidase A C-terminal" evidence="17">
    <location>
        <begin position="282"/>
        <end position="359"/>
    </location>
</feature>
<keyword evidence="7" id="KW-0378">Hydrolase</keyword>
<feature type="active site" description="Acyl-ester intermediate" evidence="12">
    <location>
        <position position="62"/>
    </location>
</feature>
<reference evidence="18 19" key="1">
    <citation type="submission" date="2015-11" db="EMBL/GenBank/DDBJ databases">
        <title>Genome Sequence of Bacillus simplex strain VanAntwerpen2.</title>
        <authorList>
            <person name="Couger M.B."/>
        </authorList>
    </citation>
    <scope>NUCLEOTIDE SEQUENCE [LARGE SCALE GENOMIC DNA]</scope>
    <source>
        <strain evidence="18 19">VanAntwerpen02</strain>
    </source>
</reference>
<evidence type="ECO:0000256" key="15">
    <source>
        <dbReference type="SAM" id="SignalP"/>
    </source>
</evidence>
<dbReference type="InterPro" id="IPR012338">
    <property type="entry name" value="Beta-lactam/transpept-like"/>
</dbReference>
<evidence type="ECO:0000256" key="1">
    <source>
        <dbReference type="ARBA" id="ARBA00004752"/>
    </source>
</evidence>
<evidence type="ECO:0000256" key="4">
    <source>
        <dbReference type="ARBA" id="ARBA00022645"/>
    </source>
</evidence>
<dbReference type="AlphaFoldDB" id="A0A125QR10"/>
<dbReference type="UniPathway" id="UPA00219"/>
<dbReference type="InterPro" id="IPR012907">
    <property type="entry name" value="Peptidase_S11_C"/>
</dbReference>
<feature type="chain" id="PRO_5039199496" description="serine-type D-Ala-D-Ala carboxypeptidase" evidence="15">
    <location>
        <begin position="27"/>
        <end position="386"/>
    </location>
</feature>
<evidence type="ECO:0000256" key="9">
    <source>
        <dbReference type="ARBA" id="ARBA00022984"/>
    </source>
</evidence>
<dbReference type="Proteomes" id="UP000064189">
    <property type="component" value="Unassembled WGS sequence"/>
</dbReference>
<evidence type="ECO:0000256" key="11">
    <source>
        <dbReference type="ARBA" id="ARBA00034000"/>
    </source>
</evidence>
<sequence length="386" mass="43538">MRFPYKGLSSLCIVILLLSFMAPVQSAKANVAVSAHSAILMDEESGRVIYEVNAHEKNRIASITKIMTAILAIESGEMDEKVKVSSNAFGTEGSSLYLKEGEKIKLEDLVYGLMLRSGNDAAVAISEKVGGSLDGFVWMMNQKAEEIGMKNTHFSNPHGLDNTKNHYSTAYDMAILTRYAMRNDTYAKIAGTKVHRAPNSTEQWDYVWKNKNRLLTQLYEYCTGGKTGYTKLAKRTLVTTATKNGHDLIAVTLNGPDDWNDHIQMYESAFKEYKRTEILPQGPVKDLKNKTYKGHVYIKNDFTYPLTKEESDLIKVKMKLLKPKKAWEDKRKIPEVVGRASIYLDGKKIGTRSIFYGESKESFKQQSFQSSWAEMFEAVLGIERNG</sequence>
<evidence type="ECO:0000256" key="3">
    <source>
        <dbReference type="ARBA" id="ARBA00012448"/>
    </source>
</evidence>
<evidence type="ECO:0000256" key="13">
    <source>
        <dbReference type="PIRSR" id="PIRSR618044-2"/>
    </source>
</evidence>
<evidence type="ECO:0000256" key="10">
    <source>
        <dbReference type="ARBA" id="ARBA00023316"/>
    </source>
</evidence>
<gene>
    <name evidence="18" type="ORF">AS888_02340</name>
</gene>
<name>A0A125QR10_9BACI</name>
<feature type="domain" description="Peptidase S11 D-alanyl-D-alanine carboxypeptidase A N-terminal" evidence="16">
    <location>
        <begin position="28"/>
        <end position="255"/>
    </location>
</feature>
<keyword evidence="6 15" id="KW-0732">Signal</keyword>
<evidence type="ECO:0000313" key="19">
    <source>
        <dbReference type="Proteomes" id="UP000064189"/>
    </source>
</evidence>
<feature type="binding site" evidence="13">
    <location>
        <position position="226"/>
    </location>
    <ligand>
        <name>substrate</name>
    </ligand>
</feature>
<dbReference type="Gene3D" id="3.40.710.10">
    <property type="entry name" value="DD-peptidase/beta-lactamase superfamily"/>
    <property type="match status" value="1"/>
</dbReference>
<comment type="catalytic activity">
    <reaction evidence="11">
        <text>Preferential cleavage: (Ac)2-L-Lys-D-Ala-|-D-Ala. Also transpeptidation of peptidyl-alanyl moieties that are N-acyl substituents of D-alanine.</text>
        <dbReference type="EC" id="3.4.16.4"/>
    </reaction>
</comment>
<evidence type="ECO:0000256" key="6">
    <source>
        <dbReference type="ARBA" id="ARBA00022729"/>
    </source>
</evidence>
<keyword evidence="4 18" id="KW-0121">Carboxypeptidase</keyword>
<evidence type="ECO:0000256" key="12">
    <source>
        <dbReference type="PIRSR" id="PIRSR618044-1"/>
    </source>
</evidence>
<feature type="signal peptide" evidence="15">
    <location>
        <begin position="1"/>
        <end position="26"/>
    </location>
</feature>
<evidence type="ECO:0000256" key="5">
    <source>
        <dbReference type="ARBA" id="ARBA00022670"/>
    </source>
</evidence>
<dbReference type="EMBL" id="LNNH01000055">
    <property type="protein sequence ID" value="KWW11389.1"/>
    <property type="molecule type" value="Genomic_DNA"/>
</dbReference>
<evidence type="ECO:0000256" key="2">
    <source>
        <dbReference type="ARBA" id="ARBA00007164"/>
    </source>
</evidence>
<dbReference type="Pfam" id="PF00768">
    <property type="entry name" value="Peptidase_S11"/>
    <property type="match status" value="1"/>
</dbReference>
<dbReference type="EC" id="3.4.16.4" evidence="3"/>
<dbReference type="PANTHER" id="PTHR21581:SF33">
    <property type="entry name" value="D-ALANYL-D-ALANINE CARBOXYPEPTIDASE DACB"/>
    <property type="match status" value="1"/>
</dbReference>
<organism evidence="18 19">
    <name type="scientific">Peribacillus simplex</name>
    <dbReference type="NCBI Taxonomy" id="1478"/>
    <lineage>
        <taxon>Bacteria</taxon>
        <taxon>Bacillati</taxon>
        <taxon>Bacillota</taxon>
        <taxon>Bacilli</taxon>
        <taxon>Bacillales</taxon>
        <taxon>Bacillaceae</taxon>
        <taxon>Peribacillus</taxon>
    </lineage>
</organism>
<dbReference type="RefSeq" id="WP_061144329.1">
    <property type="nucleotide sequence ID" value="NZ_LNNH01000055.1"/>
</dbReference>
<dbReference type="SUPFAM" id="SSF56601">
    <property type="entry name" value="beta-lactamase/transpeptidase-like"/>
    <property type="match status" value="1"/>
</dbReference>
<evidence type="ECO:0000256" key="14">
    <source>
        <dbReference type="RuleBase" id="RU004016"/>
    </source>
</evidence>
<comment type="pathway">
    <text evidence="1">Cell wall biogenesis; peptidoglycan biosynthesis.</text>
</comment>
<accession>A0A125QR10</accession>
<protein>
    <recommendedName>
        <fullName evidence="3">serine-type D-Ala-D-Ala carboxypeptidase</fullName>
        <ecNumber evidence="3">3.4.16.4</ecNumber>
    </recommendedName>
</protein>
<dbReference type="Pfam" id="PF07943">
    <property type="entry name" value="PBP5_C"/>
    <property type="match status" value="1"/>
</dbReference>
<comment type="similarity">
    <text evidence="2 14">Belongs to the peptidase S11 family.</text>
</comment>
<dbReference type="PRINTS" id="PR00725">
    <property type="entry name" value="DADACBPTASE1"/>
</dbReference>
<dbReference type="GO" id="GO:0006508">
    <property type="term" value="P:proteolysis"/>
    <property type="evidence" value="ECO:0007669"/>
    <property type="project" value="UniProtKB-KW"/>
</dbReference>
<evidence type="ECO:0000259" key="16">
    <source>
        <dbReference type="Pfam" id="PF00768"/>
    </source>
</evidence>
<dbReference type="Gene3D" id="2.30.140.30">
    <property type="match status" value="1"/>
</dbReference>
<comment type="caution">
    <text evidence="18">The sequence shown here is derived from an EMBL/GenBank/DDBJ whole genome shotgun (WGS) entry which is preliminary data.</text>
</comment>
<keyword evidence="9" id="KW-0573">Peptidoglycan synthesis</keyword>
<evidence type="ECO:0000313" key="18">
    <source>
        <dbReference type="EMBL" id="KWW11389.1"/>
    </source>
</evidence>